<evidence type="ECO:0000313" key="1">
    <source>
        <dbReference type="EMBL" id="MBB1487634.1"/>
    </source>
</evidence>
<keyword evidence="2" id="KW-1185">Reference proteome</keyword>
<dbReference type="Pfam" id="PF10387">
    <property type="entry name" value="DUF2442"/>
    <property type="match status" value="1"/>
</dbReference>
<proteinExistence type="predicted"/>
<dbReference type="Gene3D" id="3.30.2020.10">
    <property type="entry name" value="NE0471-like N-terminal domain"/>
    <property type="match status" value="1"/>
</dbReference>
<name>A0A839ISJ7_9GAMM</name>
<reference evidence="1 2" key="1">
    <citation type="submission" date="2020-08" db="EMBL/GenBank/DDBJ databases">
        <title>Oceanospirillum sp. nov. isolated from marine sediment.</title>
        <authorList>
            <person name="Ji X."/>
        </authorList>
    </citation>
    <scope>NUCLEOTIDE SEQUENCE [LARGE SCALE GENOMIC DNA]</scope>
    <source>
        <strain evidence="1 2">D5</strain>
    </source>
</reference>
<dbReference type="Proteomes" id="UP000565262">
    <property type="component" value="Unassembled WGS sequence"/>
</dbReference>
<dbReference type="SUPFAM" id="SSF143880">
    <property type="entry name" value="NE0471 N-terminal domain-like"/>
    <property type="match status" value="1"/>
</dbReference>
<dbReference type="InterPro" id="IPR036782">
    <property type="entry name" value="NE0471-like_N"/>
</dbReference>
<comment type="caution">
    <text evidence="1">The sequence shown here is derived from an EMBL/GenBank/DDBJ whole genome shotgun (WGS) entry which is preliminary data.</text>
</comment>
<dbReference type="RefSeq" id="WP_182809412.1">
    <property type="nucleotide sequence ID" value="NZ_JACJFM010000017.1"/>
</dbReference>
<organism evidence="1 2">
    <name type="scientific">Oceanospirillum sediminis</name>
    <dbReference type="NCBI Taxonomy" id="2760088"/>
    <lineage>
        <taxon>Bacteria</taxon>
        <taxon>Pseudomonadati</taxon>
        <taxon>Pseudomonadota</taxon>
        <taxon>Gammaproteobacteria</taxon>
        <taxon>Oceanospirillales</taxon>
        <taxon>Oceanospirillaceae</taxon>
        <taxon>Oceanospirillum</taxon>
    </lineage>
</organism>
<gene>
    <name evidence="1" type="ORF">H4O21_13545</name>
</gene>
<dbReference type="InterPro" id="IPR018841">
    <property type="entry name" value="DUF2442"/>
</dbReference>
<dbReference type="EMBL" id="JACJFM010000017">
    <property type="protein sequence ID" value="MBB1487634.1"/>
    <property type="molecule type" value="Genomic_DNA"/>
</dbReference>
<dbReference type="AlphaFoldDB" id="A0A839ISJ7"/>
<accession>A0A839ISJ7</accession>
<evidence type="ECO:0000313" key="2">
    <source>
        <dbReference type="Proteomes" id="UP000565262"/>
    </source>
</evidence>
<protein>
    <submittedName>
        <fullName evidence="1">DUF2442 domain-containing protein</fullName>
    </submittedName>
</protein>
<sequence>MEWDVTEVSVKADNRLFVRFKDGVQGTVEFANSFFYGVFERLKDPEEFRRVMIEDGVVTWPGELDLAPDAMHDAIKKEGKWVLEK</sequence>